<dbReference type="InterPro" id="IPR011991">
    <property type="entry name" value="ArsR-like_HTH"/>
</dbReference>
<sequence>MKDVQADPVSAVAALADPTRRSLYDYVLDADGPVSRDDASEALGLARGTAAFHLDRLAKEGLLDVSYRRLSGRVGPGSGRPTKLYAPAEVEVAFTIPGRQYELAARILAGAVAQSAADGVPINEALRSTAARAGADLEVDGGLEQALDAMGYRPAVEEDGSIVMRNCPFHGLAQSHTAMVCGMNLDLLTAAARVAGVAESRVVLDPAPGRCCVRILPDGD</sequence>
<organism evidence="1 2">
    <name type="scientific">Tessaracoccus lubricantis</name>
    <dbReference type="NCBI Taxonomy" id="545543"/>
    <lineage>
        <taxon>Bacteria</taxon>
        <taxon>Bacillati</taxon>
        <taxon>Actinomycetota</taxon>
        <taxon>Actinomycetes</taxon>
        <taxon>Propionibacteriales</taxon>
        <taxon>Propionibacteriaceae</taxon>
        <taxon>Tessaracoccus</taxon>
    </lineage>
</organism>
<proteinExistence type="predicted"/>
<dbReference type="Proteomes" id="UP001501521">
    <property type="component" value="Unassembled WGS sequence"/>
</dbReference>
<evidence type="ECO:0000313" key="1">
    <source>
        <dbReference type="EMBL" id="GAA4888054.1"/>
    </source>
</evidence>
<dbReference type="Pfam" id="PF12840">
    <property type="entry name" value="HTH_20"/>
    <property type="match status" value="1"/>
</dbReference>
<dbReference type="InterPro" id="IPR036388">
    <property type="entry name" value="WH-like_DNA-bd_sf"/>
</dbReference>
<dbReference type="InterPro" id="IPR036390">
    <property type="entry name" value="WH_DNA-bd_sf"/>
</dbReference>
<dbReference type="SUPFAM" id="SSF46785">
    <property type="entry name" value="Winged helix' DNA-binding domain"/>
    <property type="match status" value="1"/>
</dbReference>
<dbReference type="RefSeq" id="WP_345577188.1">
    <property type="nucleotide sequence ID" value="NZ_BAABLV010000001.1"/>
</dbReference>
<protein>
    <submittedName>
        <fullName evidence="1">Helix-turn-helix domain-containing protein</fullName>
    </submittedName>
</protein>
<dbReference type="CDD" id="cd00090">
    <property type="entry name" value="HTH_ARSR"/>
    <property type="match status" value="1"/>
</dbReference>
<gene>
    <name evidence="1" type="ORF">GCM10025789_00320</name>
</gene>
<name>A0ABP9EV44_9ACTN</name>
<evidence type="ECO:0000313" key="2">
    <source>
        <dbReference type="Proteomes" id="UP001501521"/>
    </source>
</evidence>
<dbReference type="Gene3D" id="1.10.10.10">
    <property type="entry name" value="Winged helix-like DNA-binding domain superfamily/Winged helix DNA-binding domain"/>
    <property type="match status" value="1"/>
</dbReference>
<comment type="caution">
    <text evidence="1">The sequence shown here is derived from an EMBL/GenBank/DDBJ whole genome shotgun (WGS) entry which is preliminary data.</text>
</comment>
<dbReference type="EMBL" id="BAABLV010000001">
    <property type="protein sequence ID" value="GAA4888054.1"/>
    <property type="molecule type" value="Genomic_DNA"/>
</dbReference>
<accession>A0ABP9EV44</accession>
<keyword evidence="2" id="KW-1185">Reference proteome</keyword>
<reference evidence="2" key="1">
    <citation type="journal article" date="2019" name="Int. J. Syst. Evol. Microbiol.">
        <title>The Global Catalogue of Microorganisms (GCM) 10K type strain sequencing project: providing services to taxonomists for standard genome sequencing and annotation.</title>
        <authorList>
            <consortium name="The Broad Institute Genomics Platform"/>
            <consortium name="The Broad Institute Genome Sequencing Center for Infectious Disease"/>
            <person name="Wu L."/>
            <person name="Ma J."/>
        </authorList>
    </citation>
    <scope>NUCLEOTIDE SEQUENCE [LARGE SCALE GENOMIC DNA]</scope>
    <source>
        <strain evidence="2">JCM 19125</strain>
    </source>
</reference>